<dbReference type="GO" id="GO:0003954">
    <property type="term" value="F:NADH dehydrogenase activity"/>
    <property type="evidence" value="ECO:0007669"/>
    <property type="project" value="InterPro"/>
</dbReference>
<gene>
    <name evidence="8" type="ORF">BK816_06220</name>
</gene>
<dbReference type="PRINTS" id="PR00368">
    <property type="entry name" value="FADPNR"/>
</dbReference>
<organism evidence="8 9">
    <name type="scientific">Boudabousia tangfeifanii</name>
    <dbReference type="NCBI Taxonomy" id="1912795"/>
    <lineage>
        <taxon>Bacteria</taxon>
        <taxon>Bacillati</taxon>
        <taxon>Actinomycetota</taxon>
        <taxon>Actinomycetes</taxon>
        <taxon>Actinomycetales</taxon>
        <taxon>Actinomycetaceae</taxon>
        <taxon>Boudabousia</taxon>
    </lineage>
</organism>
<proteinExistence type="inferred from homology"/>
<keyword evidence="2" id="KW-0285">Flavoprotein</keyword>
<keyword evidence="4" id="KW-0560">Oxidoreductase</keyword>
<protein>
    <submittedName>
        <fullName evidence="8">NADH dehydrogenase</fullName>
    </submittedName>
</protein>
<feature type="region of interest" description="Disordered" evidence="6">
    <location>
        <begin position="444"/>
        <end position="481"/>
    </location>
</feature>
<evidence type="ECO:0000313" key="8">
    <source>
        <dbReference type="EMBL" id="AOZ73504.1"/>
    </source>
</evidence>
<evidence type="ECO:0000256" key="3">
    <source>
        <dbReference type="ARBA" id="ARBA00022827"/>
    </source>
</evidence>
<dbReference type="Pfam" id="PF07992">
    <property type="entry name" value="Pyr_redox_2"/>
    <property type="match status" value="1"/>
</dbReference>
<name>A0A1D9MMJ0_9ACTO</name>
<feature type="compositionally biased region" description="Basic and acidic residues" evidence="6">
    <location>
        <begin position="450"/>
        <end position="464"/>
    </location>
</feature>
<reference evidence="8 9" key="1">
    <citation type="submission" date="2016-10" db="EMBL/GenBank/DDBJ databases">
        <title>Actinomyces aegypiusis sp. nov., isolated from the Aegypius monachus in Qinghai Tibet Plateau China.</title>
        <authorList>
            <person name="Wang Y."/>
        </authorList>
    </citation>
    <scope>NUCLEOTIDE SEQUENCE [LARGE SCALE GENOMIC DNA]</scope>
    <source>
        <strain evidence="8 9">VUL4_3</strain>
    </source>
</reference>
<keyword evidence="9" id="KW-1185">Reference proteome</keyword>
<evidence type="ECO:0000256" key="5">
    <source>
        <dbReference type="ARBA" id="ARBA00023027"/>
    </source>
</evidence>
<dbReference type="Gene3D" id="3.50.50.100">
    <property type="match status" value="1"/>
</dbReference>
<evidence type="ECO:0000313" key="9">
    <source>
        <dbReference type="Proteomes" id="UP000176288"/>
    </source>
</evidence>
<feature type="domain" description="FAD/NAD(P)-binding" evidence="7">
    <location>
        <begin position="10"/>
        <end position="346"/>
    </location>
</feature>
<accession>A0A1D9MMJ0</accession>
<evidence type="ECO:0000256" key="6">
    <source>
        <dbReference type="SAM" id="MobiDB-lite"/>
    </source>
</evidence>
<evidence type="ECO:0000256" key="4">
    <source>
        <dbReference type="ARBA" id="ARBA00023002"/>
    </source>
</evidence>
<dbReference type="SUPFAM" id="SSF51905">
    <property type="entry name" value="FAD/NAD(P)-binding domain"/>
    <property type="match status" value="1"/>
</dbReference>
<dbReference type="PANTHER" id="PTHR43706">
    <property type="entry name" value="NADH DEHYDROGENASE"/>
    <property type="match status" value="1"/>
</dbReference>
<dbReference type="KEGG" id="avu:BK816_06220"/>
<dbReference type="InterPro" id="IPR045024">
    <property type="entry name" value="NDH-2"/>
</dbReference>
<dbReference type="InterPro" id="IPR023753">
    <property type="entry name" value="FAD/NAD-binding_dom"/>
</dbReference>
<dbReference type="PANTHER" id="PTHR43706:SF45">
    <property type="entry name" value="NADH DEHYDROGENASE-LIKE PROTEIN RV1812C"/>
    <property type="match status" value="1"/>
</dbReference>
<evidence type="ECO:0000256" key="2">
    <source>
        <dbReference type="ARBA" id="ARBA00022630"/>
    </source>
</evidence>
<sequence length="481" mass="52286">MDPARKTPVRVLVAGGGYIGLIAAQNLRRYYTPEQVQITVVDPRTYMTYQPFLPEAAGGNIEARHVVAPHRIALKGCELIVGSIENINHAQHQVTIRPETGEQHQGEVETYTREYDELIIGLGAQPRTLPIPGLADMALGFKQVEEAINLRNRVLTKIETASSTQDLAERERLLTFVFVGGGFAGIEAIGEVEDMARAAVKRIDNLDMDMLRFVMVEGARRILPELGEELGGYALEQLNSRGIEVKLNTFLNSCENGHIVLSNGEEFEADTLVWTAGVKANPVLADSDLPLDERDRVRANAALQVVDGETVVPGAWAAGDCAAVPDLTAPGNATCPPTAQHAVRQGKSLAQNLAAHLAGEPLSNYSHKNVGTVASLGLMKGVAEIMGVKLRGPMAWFAHRSYHMLAMPTWNRKARIVADWSMAMLFQREIVALGSLTSPRAAFRQAAEADAARRAQRSADKEPAKVISSPATPTQKERVEK</sequence>
<keyword evidence="3" id="KW-0274">FAD</keyword>
<dbReference type="Proteomes" id="UP000176288">
    <property type="component" value="Chromosome"/>
</dbReference>
<evidence type="ECO:0000259" key="7">
    <source>
        <dbReference type="Pfam" id="PF07992"/>
    </source>
</evidence>
<dbReference type="EMBL" id="CP017812">
    <property type="protein sequence ID" value="AOZ73504.1"/>
    <property type="molecule type" value="Genomic_DNA"/>
</dbReference>
<keyword evidence="5" id="KW-0520">NAD</keyword>
<dbReference type="InterPro" id="IPR036188">
    <property type="entry name" value="FAD/NAD-bd_sf"/>
</dbReference>
<dbReference type="STRING" id="1912795.BK816_06220"/>
<dbReference type="AlphaFoldDB" id="A0A1D9MMJ0"/>
<comment type="similarity">
    <text evidence="1">Belongs to the NADH dehydrogenase family.</text>
</comment>
<evidence type="ECO:0000256" key="1">
    <source>
        <dbReference type="ARBA" id="ARBA00005272"/>
    </source>
</evidence>